<gene>
    <name evidence="4" type="ORF">GCM10007415_32900</name>
</gene>
<keyword evidence="2" id="KW-0949">S-adenosyl-L-methionine</keyword>
<dbReference type="GO" id="GO:0008170">
    <property type="term" value="F:N-methyltransferase activity"/>
    <property type="evidence" value="ECO:0007669"/>
    <property type="project" value="UniProtKB-ARBA"/>
</dbReference>
<feature type="domain" description="Methyltransferase small" evidence="3">
    <location>
        <begin position="8"/>
        <end position="115"/>
    </location>
</feature>
<dbReference type="InterPro" id="IPR007848">
    <property type="entry name" value="Small_mtfrase_dom"/>
</dbReference>
<reference evidence="4" key="2">
    <citation type="submission" date="2020-09" db="EMBL/GenBank/DDBJ databases">
        <authorList>
            <person name="Sun Q."/>
            <person name="Zhou Y."/>
        </authorList>
    </citation>
    <scope>NUCLEOTIDE SEQUENCE</scope>
    <source>
        <strain evidence="4">CGMCC 1.12195</strain>
    </source>
</reference>
<name>A0A917HXS7_9SPHI</name>
<evidence type="ECO:0000259" key="3">
    <source>
        <dbReference type="Pfam" id="PF05175"/>
    </source>
</evidence>
<dbReference type="SUPFAM" id="SSF53335">
    <property type="entry name" value="S-adenosyl-L-methionine-dependent methyltransferases"/>
    <property type="match status" value="1"/>
</dbReference>
<dbReference type="PANTHER" id="PTHR47739">
    <property type="entry name" value="TRNA1(VAL) (ADENINE(37)-N6)-METHYLTRANSFERASE"/>
    <property type="match status" value="1"/>
</dbReference>
<evidence type="ECO:0000313" key="4">
    <source>
        <dbReference type="EMBL" id="GGG95143.1"/>
    </source>
</evidence>
<dbReference type="InterPro" id="IPR050210">
    <property type="entry name" value="tRNA_Adenine-N(6)_MTase"/>
</dbReference>
<dbReference type="PROSITE" id="PS00092">
    <property type="entry name" value="N6_MTASE"/>
    <property type="match status" value="1"/>
</dbReference>
<dbReference type="Pfam" id="PF05175">
    <property type="entry name" value="MTS"/>
    <property type="match status" value="1"/>
</dbReference>
<dbReference type="PANTHER" id="PTHR47739:SF1">
    <property type="entry name" value="TRNA1(VAL) (ADENINE(37)-N6)-METHYLTRANSFERASE"/>
    <property type="match status" value="1"/>
</dbReference>
<dbReference type="AlphaFoldDB" id="A0A917HXS7"/>
<evidence type="ECO:0000256" key="2">
    <source>
        <dbReference type="ARBA" id="ARBA00022691"/>
    </source>
</evidence>
<evidence type="ECO:0000256" key="1">
    <source>
        <dbReference type="ARBA" id="ARBA00022603"/>
    </source>
</evidence>
<protein>
    <submittedName>
        <fullName evidence="4">tRNA1(Val) (Adenine(37)-N6)-methyltransferase</fullName>
    </submittedName>
</protein>
<dbReference type="CDD" id="cd02440">
    <property type="entry name" value="AdoMet_MTases"/>
    <property type="match status" value="1"/>
</dbReference>
<proteinExistence type="predicted"/>
<dbReference type="GO" id="GO:0003676">
    <property type="term" value="F:nucleic acid binding"/>
    <property type="evidence" value="ECO:0007669"/>
    <property type="project" value="InterPro"/>
</dbReference>
<evidence type="ECO:0000313" key="5">
    <source>
        <dbReference type="Proteomes" id="UP000660862"/>
    </source>
</evidence>
<dbReference type="Gene3D" id="3.40.50.150">
    <property type="entry name" value="Vaccinia Virus protein VP39"/>
    <property type="match status" value="1"/>
</dbReference>
<reference evidence="4" key="1">
    <citation type="journal article" date="2014" name="Int. J. Syst. Evol. Microbiol.">
        <title>Complete genome sequence of Corynebacterium casei LMG S-19264T (=DSM 44701T), isolated from a smear-ripened cheese.</title>
        <authorList>
            <consortium name="US DOE Joint Genome Institute (JGI-PGF)"/>
            <person name="Walter F."/>
            <person name="Albersmeier A."/>
            <person name="Kalinowski J."/>
            <person name="Ruckert C."/>
        </authorList>
    </citation>
    <scope>NUCLEOTIDE SEQUENCE</scope>
    <source>
        <strain evidence="4">CGMCC 1.12195</strain>
    </source>
</reference>
<dbReference type="GO" id="GO:0008757">
    <property type="term" value="F:S-adenosylmethionine-dependent methyltransferase activity"/>
    <property type="evidence" value="ECO:0007669"/>
    <property type="project" value="UniProtKB-ARBA"/>
</dbReference>
<comment type="caution">
    <text evidence="4">The sequence shown here is derived from an EMBL/GenBank/DDBJ whole genome shotgun (WGS) entry which is preliminary data.</text>
</comment>
<dbReference type="InterPro" id="IPR029063">
    <property type="entry name" value="SAM-dependent_MTases_sf"/>
</dbReference>
<dbReference type="EMBL" id="BMER01000003">
    <property type="protein sequence ID" value="GGG95143.1"/>
    <property type="molecule type" value="Genomic_DNA"/>
</dbReference>
<dbReference type="Proteomes" id="UP000660862">
    <property type="component" value="Unassembled WGS sequence"/>
</dbReference>
<keyword evidence="5" id="KW-1185">Reference proteome</keyword>
<dbReference type="GO" id="GO:0032259">
    <property type="term" value="P:methylation"/>
    <property type="evidence" value="ECO:0007669"/>
    <property type="project" value="UniProtKB-KW"/>
</dbReference>
<keyword evidence="1" id="KW-0489">Methyltransferase</keyword>
<organism evidence="4 5">
    <name type="scientific">Parapedobacter pyrenivorans</name>
    <dbReference type="NCBI Taxonomy" id="1305674"/>
    <lineage>
        <taxon>Bacteria</taxon>
        <taxon>Pseudomonadati</taxon>
        <taxon>Bacteroidota</taxon>
        <taxon>Sphingobacteriia</taxon>
        <taxon>Sphingobacteriales</taxon>
        <taxon>Sphingobacteriaceae</taxon>
        <taxon>Parapedobacter</taxon>
    </lineage>
</organism>
<sequence length="219" mass="24142">MKINTDGVLLGAMAQAEAPKRILDIGTGTGVIALMLAQRFPLATIDAIEIDAEAARTAGRNFQNSPFADRISCHAVALGDFEPKYHYDLMVSNPPYFLHSLKNQDVRKRIARHADISFFDQLLERSARWLTPKGGVQLILPISLANDVGRQAEDGYGMVVQGAATIRSFSTHPPIRCVLAIGKATGNPEFGEREFLIYEGKGVYSPAYRKLLKDFFLAF</sequence>
<accession>A0A917HXS7</accession>
<dbReference type="InterPro" id="IPR002052">
    <property type="entry name" value="DNA_methylase_N6_adenine_CS"/>
</dbReference>
<keyword evidence="1" id="KW-0808">Transferase</keyword>